<dbReference type="InterPro" id="IPR001619">
    <property type="entry name" value="Sec1-like"/>
</dbReference>
<dbReference type="PIRSF" id="PIRSF005715">
    <property type="entry name" value="VPS45_Sec1"/>
    <property type="match status" value="1"/>
</dbReference>
<feature type="region of interest" description="Disordered" evidence="2">
    <location>
        <begin position="258"/>
        <end position="278"/>
    </location>
</feature>
<dbReference type="PANTHER" id="PTHR11679">
    <property type="entry name" value="VESICLE PROTEIN SORTING-ASSOCIATED"/>
    <property type="match status" value="1"/>
</dbReference>
<organism evidence="3 4">
    <name type="scientific">Cavenderia fasciculata</name>
    <name type="common">Slime mold</name>
    <name type="synonym">Dictyostelium fasciculatum</name>
    <dbReference type="NCBI Taxonomy" id="261658"/>
    <lineage>
        <taxon>Eukaryota</taxon>
        <taxon>Amoebozoa</taxon>
        <taxon>Evosea</taxon>
        <taxon>Eumycetozoa</taxon>
        <taxon>Dictyostelia</taxon>
        <taxon>Acytosteliales</taxon>
        <taxon>Cavenderiaceae</taxon>
        <taxon>Cavenderia</taxon>
    </lineage>
</organism>
<name>F4QAS7_CACFS</name>
<dbReference type="Gene3D" id="3.40.50.1910">
    <property type="match status" value="1"/>
</dbReference>
<dbReference type="STRING" id="1054147.F4QAS7"/>
<gene>
    <name evidence="3" type="primary">vps45</name>
    <name evidence="3" type="ORF">DFA_10623</name>
</gene>
<proteinExistence type="inferred from homology"/>
<evidence type="ECO:0000313" key="3">
    <source>
        <dbReference type="EMBL" id="EGG15780.1"/>
    </source>
</evidence>
<dbReference type="AlphaFoldDB" id="F4QAS7"/>
<dbReference type="OrthoDB" id="10266265at2759"/>
<dbReference type="InterPro" id="IPR043127">
    <property type="entry name" value="Sec-1-like_dom3a"/>
</dbReference>
<dbReference type="GO" id="GO:0016192">
    <property type="term" value="P:vesicle-mediated transport"/>
    <property type="evidence" value="ECO:0007669"/>
    <property type="project" value="InterPro"/>
</dbReference>
<evidence type="ECO:0000256" key="2">
    <source>
        <dbReference type="SAM" id="MobiDB-lite"/>
    </source>
</evidence>
<dbReference type="Gene3D" id="1.25.40.60">
    <property type="match status" value="1"/>
</dbReference>
<sequence>MATTQSNQMNVIHAIREYINKMLEKIDGMKVLVLDQETAGIVSMVYTQSEILQKEVFLFEKIDSGSAEKMTHMKAVYFVRPTQHNVSKIADELRNPKYSDYHLFFSNVIGSGFIDEIAKADDKDLVKEVQEFYADFYAVNQDSFNLNINGALTKNTLAWKSDINRIVEGVFSSLLALKRKPTIRYSEKSEASKFLAATLNDKILKERDLFTFKQQSSLLLILDRKDDPVTPLLHQWTYQAMVHELLGIHNNVVNLTGSKFDPTKKDHTPTAPGQKKESKDVILSTEQDAFFKDNLYLNYGDLGASIKNLVDTYQEKMHTNANIQTIDDMKKFIENYPNFQKFSTTVSKHVSLMEELSKRISEDFLMDISEIQQELACNHEHNTAYSTMVEVLENRKYNLQDKLVLVLLYSLRYEDGRIWELKELLAKSGLSNDEISLISTLHDYAGANKREGDLFENKNLFRFVKQMATRGLNGVSNIYTQHKPLIHDILHHIQNDKLSIQSYPFISPQTTREKPTDIIIFVVGGITFEECYNVFTFNSMNKGSGKVVLGGTNILNCKQFLDDLRGLRVLGK</sequence>
<dbReference type="InterPro" id="IPR043154">
    <property type="entry name" value="Sec-1-like_dom1"/>
</dbReference>
<evidence type="ECO:0000256" key="1">
    <source>
        <dbReference type="ARBA" id="ARBA00009884"/>
    </source>
</evidence>
<dbReference type="Pfam" id="PF00995">
    <property type="entry name" value="Sec1"/>
    <property type="match status" value="1"/>
</dbReference>
<comment type="similarity">
    <text evidence="1">Belongs to the STXBP/unc-18/SEC1 family.</text>
</comment>
<feature type="compositionally biased region" description="Basic and acidic residues" evidence="2">
    <location>
        <begin position="261"/>
        <end position="278"/>
    </location>
</feature>
<keyword evidence="4" id="KW-1185">Reference proteome</keyword>
<dbReference type="KEGG" id="dfa:DFA_10623"/>
<reference evidence="4" key="1">
    <citation type="journal article" date="2011" name="Genome Res.">
        <title>Phylogeny-wide analysis of social amoeba genomes highlights ancient origins for complex intercellular communication.</title>
        <authorList>
            <person name="Heidel A.J."/>
            <person name="Lawal H.M."/>
            <person name="Felder M."/>
            <person name="Schilde C."/>
            <person name="Helps N.R."/>
            <person name="Tunggal B."/>
            <person name="Rivero F."/>
            <person name="John U."/>
            <person name="Schleicher M."/>
            <person name="Eichinger L."/>
            <person name="Platzer M."/>
            <person name="Noegel A.A."/>
            <person name="Schaap P."/>
            <person name="Gloeckner G."/>
        </authorList>
    </citation>
    <scope>NUCLEOTIDE SEQUENCE [LARGE SCALE GENOMIC DNA]</scope>
    <source>
        <strain evidence="4">SH3</strain>
    </source>
</reference>
<evidence type="ECO:0000313" key="4">
    <source>
        <dbReference type="Proteomes" id="UP000007797"/>
    </source>
</evidence>
<dbReference type="Proteomes" id="UP000007797">
    <property type="component" value="Unassembled WGS sequence"/>
</dbReference>
<dbReference type="GeneID" id="14867406"/>
<dbReference type="OMA" id="VHQLNNA"/>
<accession>F4QAS7</accession>
<dbReference type="InterPro" id="IPR027482">
    <property type="entry name" value="Sec1-like_dom2"/>
</dbReference>
<protein>
    <submittedName>
        <fullName evidence="3">Sec1-like family protein</fullName>
    </submittedName>
</protein>
<dbReference type="InterPro" id="IPR036045">
    <property type="entry name" value="Sec1-like_sf"/>
</dbReference>
<dbReference type="Gene3D" id="3.90.830.10">
    <property type="entry name" value="Syntaxin Binding Protein 1, Chain A, domain 2"/>
    <property type="match status" value="1"/>
</dbReference>
<dbReference type="Gene3D" id="3.40.50.2060">
    <property type="match status" value="1"/>
</dbReference>
<dbReference type="RefSeq" id="XP_004354527.1">
    <property type="nucleotide sequence ID" value="XM_004354475.1"/>
</dbReference>
<dbReference type="EMBL" id="GL883026">
    <property type="protein sequence ID" value="EGG15780.1"/>
    <property type="molecule type" value="Genomic_DNA"/>
</dbReference>
<dbReference type="SUPFAM" id="SSF56815">
    <property type="entry name" value="Sec1/munc18-like (SM) proteins"/>
    <property type="match status" value="1"/>
</dbReference>